<dbReference type="Gene3D" id="3.40.50.720">
    <property type="entry name" value="NAD(P)-binding Rossmann-like Domain"/>
    <property type="match status" value="1"/>
</dbReference>
<accession>A0A6A6E5D7</accession>
<dbReference type="GO" id="GO:0016616">
    <property type="term" value="F:oxidoreductase activity, acting on the CH-OH group of donors, NAD or NADP as acceptor"/>
    <property type="evidence" value="ECO:0007669"/>
    <property type="project" value="TreeGrafter"/>
</dbReference>
<dbReference type="Pfam" id="PF00106">
    <property type="entry name" value="adh_short"/>
    <property type="match status" value="1"/>
</dbReference>
<dbReference type="GO" id="GO:0005737">
    <property type="term" value="C:cytoplasm"/>
    <property type="evidence" value="ECO:0007669"/>
    <property type="project" value="TreeGrafter"/>
</dbReference>
<evidence type="ECO:0000256" key="2">
    <source>
        <dbReference type="ARBA" id="ARBA00023002"/>
    </source>
</evidence>
<dbReference type="PRINTS" id="PR00081">
    <property type="entry name" value="GDHRDH"/>
</dbReference>
<dbReference type="PANTHER" id="PTHR44229">
    <property type="entry name" value="15-HYDROXYPROSTAGLANDIN DEHYDROGENASE [NAD(+)]"/>
    <property type="match status" value="1"/>
</dbReference>
<dbReference type="SUPFAM" id="SSF51735">
    <property type="entry name" value="NAD(P)-binding Rossmann-fold domains"/>
    <property type="match status" value="1"/>
</dbReference>
<reference evidence="3" key="1">
    <citation type="journal article" date="2020" name="Stud. Mycol.">
        <title>101 Dothideomycetes genomes: a test case for predicting lifestyles and emergence of pathogens.</title>
        <authorList>
            <person name="Haridas S."/>
            <person name="Albert R."/>
            <person name="Binder M."/>
            <person name="Bloem J."/>
            <person name="Labutti K."/>
            <person name="Salamov A."/>
            <person name="Andreopoulos B."/>
            <person name="Baker S."/>
            <person name="Barry K."/>
            <person name="Bills G."/>
            <person name="Bluhm B."/>
            <person name="Cannon C."/>
            <person name="Castanera R."/>
            <person name="Culley D."/>
            <person name="Daum C."/>
            <person name="Ezra D."/>
            <person name="Gonzalez J."/>
            <person name="Henrissat B."/>
            <person name="Kuo A."/>
            <person name="Liang C."/>
            <person name="Lipzen A."/>
            <person name="Lutzoni F."/>
            <person name="Magnuson J."/>
            <person name="Mondo S."/>
            <person name="Nolan M."/>
            <person name="Ohm R."/>
            <person name="Pangilinan J."/>
            <person name="Park H.-J."/>
            <person name="Ramirez L."/>
            <person name="Alfaro M."/>
            <person name="Sun H."/>
            <person name="Tritt A."/>
            <person name="Yoshinaga Y."/>
            <person name="Zwiers L.-H."/>
            <person name="Turgeon B."/>
            <person name="Goodwin S."/>
            <person name="Spatafora J."/>
            <person name="Crous P."/>
            <person name="Grigoriev I."/>
        </authorList>
    </citation>
    <scope>NUCLEOTIDE SEQUENCE</scope>
    <source>
        <strain evidence="3">CBS 207.26</strain>
    </source>
</reference>
<keyword evidence="4" id="KW-1185">Reference proteome</keyword>
<dbReference type="InterPro" id="IPR036291">
    <property type="entry name" value="NAD(P)-bd_dom_sf"/>
</dbReference>
<evidence type="ECO:0000313" key="3">
    <source>
        <dbReference type="EMBL" id="KAF2186195.1"/>
    </source>
</evidence>
<dbReference type="InterPro" id="IPR002347">
    <property type="entry name" value="SDR_fam"/>
</dbReference>
<dbReference type="Proteomes" id="UP000800200">
    <property type="component" value="Unassembled WGS sequence"/>
</dbReference>
<proteinExistence type="inferred from homology"/>
<name>A0A6A6E5D7_9PEZI</name>
<dbReference type="OrthoDB" id="5296at2759"/>
<comment type="similarity">
    <text evidence="1">Belongs to the short-chain dehydrogenases/reductases (SDR) family.</text>
</comment>
<protein>
    <submittedName>
        <fullName evidence="3">NAD(P)-binding protein</fullName>
    </submittedName>
</protein>
<dbReference type="AlphaFoldDB" id="A0A6A6E5D7"/>
<evidence type="ECO:0000313" key="4">
    <source>
        <dbReference type="Proteomes" id="UP000800200"/>
    </source>
</evidence>
<evidence type="ECO:0000256" key="1">
    <source>
        <dbReference type="ARBA" id="ARBA00006484"/>
    </source>
</evidence>
<keyword evidence="2" id="KW-0560">Oxidoreductase</keyword>
<sequence>MAVGDLSLQGKIVVVTGGGSGMHLAFSKLAHAEGAKVIIADLRLGPESENLSPEIVFQSTDVRKWSDLRNLVEVSKEKFGDVPDVYVAGAGVFEPDWSNFWDDTEDQRYAAVDINVNHPIKLTRIAIRALREKNKKGVVLIMSSIAGYSRLFGAPMYATTKHALVGFARSMKELDELVGIKVVAMCPGIVNTPLWKSRSDAETRWGYKDDIAISAEDVAKAEIKLIKEGEYGGGTIYEISLFGERVVLEWNIDPPGHDRLGEMRGAEIPKEAMEAAYKPIMDALNSR</sequence>
<dbReference type="PANTHER" id="PTHR44229:SF4">
    <property type="entry name" value="15-HYDROXYPROSTAGLANDIN DEHYDROGENASE [NAD(+)]"/>
    <property type="match status" value="1"/>
</dbReference>
<dbReference type="EMBL" id="ML994630">
    <property type="protein sequence ID" value="KAF2186195.1"/>
    <property type="molecule type" value="Genomic_DNA"/>
</dbReference>
<gene>
    <name evidence="3" type="ORF">K469DRAFT_749829</name>
</gene>
<organism evidence="3 4">
    <name type="scientific">Zopfia rhizophila CBS 207.26</name>
    <dbReference type="NCBI Taxonomy" id="1314779"/>
    <lineage>
        <taxon>Eukaryota</taxon>
        <taxon>Fungi</taxon>
        <taxon>Dikarya</taxon>
        <taxon>Ascomycota</taxon>
        <taxon>Pezizomycotina</taxon>
        <taxon>Dothideomycetes</taxon>
        <taxon>Dothideomycetes incertae sedis</taxon>
        <taxon>Zopfiaceae</taxon>
        <taxon>Zopfia</taxon>
    </lineage>
</organism>